<accession>A0A087DJI9</accession>
<dbReference type="AlphaFoldDB" id="A0A087DJI9"/>
<dbReference type="RefSeq" id="WP_034529511.1">
    <property type="nucleotide sequence ID" value="NZ_JGZP01000016.1"/>
</dbReference>
<evidence type="ECO:0000256" key="1">
    <source>
        <dbReference type="SAM" id="MobiDB-lite"/>
    </source>
</evidence>
<dbReference type="Proteomes" id="UP000029004">
    <property type="component" value="Unassembled WGS sequence"/>
</dbReference>
<evidence type="ECO:0000313" key="2">
    <source>
        <dbReference type="EMBL" id="KFI95689.1"/>
    </source>
</evidence>
<reference evidence="2 3" key="1">
    <citation type="submission" date="2014-03" db="EMBL/GenBank/DDBJ databases">
        <title>Genomics of Bifidobacteria.</title>
        <authorList>
            <person name="Ventura M."/>
            <person name="Milani C."/>
            <person name="Lugli G.A."/>
        </authorList>
    </citation>
    <scope>NUCLEOTIDE SEQUENCE [LARGE SCALE GENOMIC DNA]</scope>
    <source>
        <strain evidence="2 3">DSM 23968</strain>
    </source>
</reference>
<proteinExistence type="predicted"/>
<keyword evidence="3" id="KW-1185">Reference proteome</keyword>
<comment type="caution">
    <text evidence="2">The sequence shown here is derived from an EMBL/GenBank/DDBJ whole genome shotgun (WGS) entry which is preliminary data.</text>
</comment>
<sequence length="154" mass="17142">MLMTGAVMTRGTVTRDITRGLAVDSPEQVTTGGPVDVDFPPDPDGRGKGKPFCVYVDDGPEPIPCIKDPEYFIRGYCWDPACLHVHTWYYCLRHYAVTIGKLAHQWCVLGASFEVAMQIRAGNVPVRYQILEWGRMGEEGEHPLPAPPDIRQLG</sequence>
<evidence type="ECO:0000313" key="3">
    <source>
        <dbReference type="Proteomes" id="UP000029004"/>
    </source>
</evidence>
<dbReference type="OrthoDB" id="3240436at2"/>
<name>A0A087DJI9_9BIFI</name>
<gene>
    <name evidence="2" type="ORF">BSTEL_0495</name>
</gene>
<feature type="region of interest" description="Disordered" evidence="1">
    <location>
        <begin position="25"/>
        <end position="44"/>
    </location>
</feature>
<dbReference type="EMBL" id="JGZP01000016">
    <property type="protein sequence ID" value="KFI95689.1"/>
    <property type="molecule type" value="Genomic_DNA"/>
</dbReference>
<protein>
    <submittedName>
        <fullName evidence="2">Uncharacterized protein</fullName>
    </submittedName>
</protein>
<dbReference type="STRING" id="762211.BSTEL_0495"/>
<organism evidence="2 3">
    <name type="scientific">Bifidobacterium stellenboschense</name>
    <dbReference type="NCBI Taxonomy" id="762211"/>
    <lineage>
        <taxon>Bacteria</taxon>
        <taxon>Bacillati</taxon>
        <taxon>Actinomycetota</taxon>
        <taxon>Actinomycetes</taxon>
        <taxon>Bifidobacteriales</taxon>
        <taxon>Bifidobacteriaceae</taxon>
        <taxon>Bifidobacterium</taxon>
    </lineage>
</organism>